<evidence type="ECO:0000313" key="1">
    <source>
        <dbReference type="EMBL" id="SMG00398.1"/>
    </source>
</evidence>
<reference evidence="1 2" key="1">
    <citation type="submission" date="2017-04" db="EMBL/GenBank/DDBJ databases">
        <authorList>
            <person name="Afonso C.L."/>
            <person name="Miller P.J."/>
            <person name="Scott M.A."/>
            <person name="Spackman E."/>
            <person name="Goraichik I."/>
            <person name="Dimitrov K.M."/>
            <person name="Suarez D.L."/>
            <person name="Swayne D.E."/>
        </authorList>
    </citation>
    <scope>NUCLEOTIDE SEQUENCE [LARGE SCALE GENOMIC DNA]</scope>
    <source>
        <strain evidence="1">LMG 28154</strain>
    </source>
</reference>
<gene>
    <name evidence="1" type="ORF">BSIN_3525</name>
</gene>
<organism evidence="1 2">
    <name type="scientific">Burkholderia singularis</name>
    <dbReference type="NCBI Taxonomy" id="1503053"/>
    <lineage>
        <taxon>Bacteria</taxon>
        <taxon>Pseudomonadati</taxon>
        <taxon>Pseudomonadota</taxon>
        <taxon>Betaproteobacteria</taxon>
        <taxon>Burkholderiales</taxon>
        <taxon>Burkholderiaceae</taxon>
        <taxon>Burkholderia</taxon>
        <taxon>pseudomallei group</taxon>
    </lineage>
</organism>
<dbReference type="EMBL" id="FXAN01000054">
    <property type="protein sequence ID" value="SMG00398.1"/>
    <property type="molecule type" value="Genomic_DNA"/>
</dbReference>
<dbReference type="Proteomes" id="UP000198460">
    <property type="component" value="Unassembled WGS sequence"/>
</dbReference>
<accession>A0A238H570</accession>
<sequence length="45" mass="4966">MVICSNFERMIGHEPHAVKAEKPPFDAAPPHCERAAEAYTARSAK</sequence>
<dbReference type="AlphaFoldDB" id="A0A238H570"/>
<proteinExistence type="predicted"/>
<protein>
    <submittedName>
        <fullName evidence="1">Uncharacterized protein</fullName>
    </submittedName>
</protein>
<name>A0A238H570_9BURK</name>
<evidence type="ECO:0000313" key="2">
    <source>
        <dbReference type="Proteomes" id="UP000198460"/>
    </source>
</evidence>